<protein>
    <submittedName>
        <fullName evidence="1">Uncharacterized protein</fullName>
    </submittedName>
</protein>
<gene>
    <name evidence="1" type="ORF">ACEZ3G_14940</name>
</gene>
<evidence type="ECO:0000313" key="1">
    <source>
        <dbReference type="EMBL" id="MFH6604784.1"/>
    </source>
</evidence>
<evidence type="ECO:0000313" key="2">
    <source>
        <dbReference type="Proteomes" id="UP001595191"/>
    </source>
</evidence>
<comment type="caution">
    <text evidence="1">The sequence shown here is derived from an EMBL/GenBank/DDBJ whole genome shotgun (WGS) entry which is preliminary data.</text>
</comment>
<proteinExistence type="predicted"/>
<dbReference type="EMBL" id="JBHFPV010000004">
    <property type="protein sequence ID" value="MFH6604784.1"/>
    <property type="molecule type" value="Genomic_DNA"/>
</dbReference>
<reference evidence="1" key="1">
    <citation type="submission" date="2024-09" db="EMBL/GenBank/DDBJ databases">
        <authorList>
            <person name="Liu J."/>
        </authorList>
    </citation>
    <scope>NUCLEOTIDE SEQUENCE</scope>
    <source>
        <strain evidence="1">NBU2967</strain>
    </source>
</reference>
<sequence length="146" mass="16245">MKMKLFFGICTVLLAANLLTGQGNAADDIAVKLLVTDFERVPIKGAYIYVDSVKTRKKTNKKGLLTFKVGADTKWITVHSPEHGALSKGYTQQNEMLFQFPQKTTPLTEADMVALGFDTKIKARNSLNYSDYATVYEILNAKFNNA</sequence>
<name>A0ACC7LP28_9FLAO</name>
<keyword evidence="2" id="KW-1185">Reference proteome</keyword>
<organism evidence="1 2">
    <name type="scientific">Meishania litoralis</name>
    <dbReference type="NCBI Taxonomy" id="3434685"/>
    <lineage>
        <taxon>Bacteria</taxon>
        <taxon>Pseudomonadati</taxon>
        <taxon>Bacteroidota</taxon>
        <taxon>Flavobacteriia</taxon>
        <taxon>Flavobacteriales</taxon>
        <taxon>Flavobacteriaceae</taxon>
        <taxon>Meishania</taxon>
    </lineage>
</organism>
<accession>A0ACC7LP28</accession>
<dbReference type="Proteomes" id="UP001595191">
    <property type="component" value="Unassembled WGS sequence"/>
</dbReference>